<accession>A0A4Y5ZUD2</accession>
<dbReference type="EMBL" id="CP041054">
    <property type="protein sequence ID" value="QDE47565.1"/>
    <property type="molecule type" value="Genomic_DNA"/>
</dbReference>
<proteinExistence type="predicted"/>
<evidence type="ECO:0000313" key="1">
    <source>
        <dbReference type="EMBL" id="QDE47565.1"/>
    </source>
</evidence>
<evidence type="ECO:0000313" key="2">
    <source>
        <dbReference type="Proteomes" id="UP000318237"/>
    </source>
</evidence>
<organism evidence="1 2">
    <name type="scientific">Enterobacter hormaechei</name>
    <dbReference type="NCBI Taxonomy" id="158836"/>
    <lineage>
        <taxon>Bacteria</taxon>
        <taxon>Pseudomonadati</taxon>
        <taxon>Pseudomonadota</taxon>
        <taxon>Gammaproteobacteria</taxon>
        <taxon>Enterobacterales</taxon>
        <taxon>Enterobacteriaceae</taxon>
        <taxon>Enterobacter</taxon>
        <taxon>Enterobacter cloacae complex</taxon>
    </lineage>
</organism>
<sequence>MVALTEQPKGWPVSLCIGTSYLRQRHHPRA</sequence>
<name>A0A4Y5ZUD2_9ENTR</name>
<gene>
    <name evidence="1" type="ORF">EIN43_17230</name>
</gene>
<dbReference type="Proteomes" id="UP000318237">
    <property type="component" value="Chromosome"/>
</dbReference>
<reference evidence="1 2" key="1">
    <citation type="submission" date="2019-06" db="EMBL/GenBank/DDBJ databases">
        <title>Whole genome sequencing of XDR Enterobacter.</title>
        <authorList>
            <person name="Gnana Soundari P."/>
            <person name="Vijayakumar R."/>
            <person name="Krishnan P."/>
        </authorList>
    </citation>
    <scope>NUCLEOTIDE SEQUENCE [LARGE SCALE GENOMIC DNA]</scope>
    <source>
        <strain evidence="1 2">C126</strain>
    </source>
</reference>
<dbReference type="AlphaFoldDB" id="A0A4Y5ZUD2"/>
<protein>
    <submittedName>
        <fullName evidence="1">Uncharacterized protein</fullName>
    </submittedName>
</protein>